<accession>A0A3P5WZ78</accession>
<sequence>MTRQDRTPELQAFLDAALAAFDAHATSDEARAALGRIRAGLDTPAPLREVTPGRQPTCRWLEPALDHAAEAPGLRPMLDAFRALEPGLEWSCDKPDNPTASENFSESHAEVMIVGPGGMEPRQDVWLGLSLLAPGVRYPDHSHRPEEVYLVLSEGDFRQGEDPWFTPGPGGSFYNRPSILHAMRSGKDPLFAFWALWNEPAAA</sequence>
<dbReference type="Proteomes" id="UP000277498">
    <property type="component" value="Unassembled WGS sequence"/>
</dbReference>
<keyword evidence="2" id="KW-1185">Reference proteome</keyword>
<dbReference type="AlphaFoldDB" id="A0A3P5WZ78"/>
<proteinExistence type="predicted"/>
<dbReference type="OrthoDB" id="9083851at2"/>
<dbReference type="InterPro" id="IPR014710">
    <property type="entry name" value="RmlC-like_jellyroll"/>
</dbReference>
<dbReference type="EMBL" id="UXAW01000033">
    <property type="protein sequence ID" value="VDC20214.1"/>
    <property type="molecule type" value="Genomic_DNA"/>
</dbReference>
<dbReference type="SUPFAM" id="SSF51182">
    <property type="entry name" value="RmlC-like cupins"/>
    <property type="match status" value="1"/>
</dbReference>
<evidence type="ECO:0000313" key="2">
    <source>
        <dbReference type="Proteomes" id="UP000277498"/>
    </source>
</evidence>
<dbReference type="InterPro" id="IPR011051">
    <property type="entry name" value="RmlC_Cupin_sf"/>
</dbReference>
<reference evidence="1 2" key="1">
    <citation type="submission" date="2018-11" db="EMBL/GenBank/DDBJ databases">
        <authorList>
            <person name="Criscuolo A."/>
        </authorList>
    </citation>
    <scope>NUCLEOTIDE SEQUENCE [LARGE SCALE GENOMIC DNA]</scope>
    <source>
        <strain evidence="1">ACIP111625</strain>
    </source>
</reference>
<dbReference type="RefSeq" id="WP_124084813.1">
    <property type="nucleotide sequence ID" value="NZ_UXAW01000033.1"/>
</dbReference>
<dbReference type="Gene3D" id="2.60.120.10">
    <property type="entry name" value="Jelly Rolls"/>
    <property type="match status" value="1"/>
</dbReference>
<dbReference type="InterPro" id="IPR031723">
    <property type="entry name" value="DMSP_lyase"/>
</dbReference>
<gene>
    <name evidence="1" type="ORF">XINFAN_00377</name>
</gene>
<name>A0A3P5WZ78_9RHOB</name>
<dbReference type="GO" id="GO:0047869">
    <property type="term" value="F:dimethylpropiothetin dethiomethylase activity"/>
    <property type="evidence" value="ECO:0007669"/>
    <property type="project" value="InterPro"/>
</dbReference>
<organism evidence="1 2">
    <name type="scientific">Pseudogemmobacter humi</name>
    <dbReference type="NCBI Taxonomy" id="2483812"/>
    <lineage>
        <taxon>Bacteria</taxon>
        <taxon>Pseudomonadati</taxon>
        <taxon>Pseudomonadota</taxon>
        <taxon>Alphaproteobacteria</taxon>
        <taxon>Rhodobacterales</taxon>
        <taxon>Paracoccaceae</taxon>
        <taxon>Pseudogemmobacter</taxon>
    </lineage>
</organism>
<evidence type="ECO:0000313" key="1">
    <source>
        <dbReference type="EMBL" id="VDC20214.1"/>
    </source>
</evidence>
<protein>
    <submittedName>
        <fullName evidence="1">Uncharacterized protein</fullName>
    </submittedName>
</protein>
<dbReference type="Pfam" id="PF16867">
    <property type="entry name" value="DMSP_lyase"/>
    <property type="match status" value="1"/>
</dbReference>